<feature type="region of interest" description="Disordered" evidence="1">
    <location>
        <begin position="78"/>
        <end position="110"/>
    </location>
</feature>
<reference evidence="2 3" key="1">
    <citation type="submission" date="2023-10" db="EMBL/GenBank/DDBJ databases">
        <title>Chromosome-scale genome assembly provides insights into flower coloration mechanisms of Canna indica.</title>
        <authorList>
            <person name="Li C."/>
        </authorList>
    </citation>
    <scope>NUCLEOTIDE SEQUENCE [LARGE SCALE GENOMIC DNA]</scope>
    <source>
        <tissue evidence="2">Flower</tissue>
    </source>
</reference>
<name>A0AAQ3KR93_9LILI</name>
<protein>
    <submittedName>
        <fullName evidence="2">Uncharacterized protein</fullName>
    </submittedName>
</protein>
<gene>
    <name evidence="2" type="ORF">Cni_G22084</name>
</gene>
<dbReference type="AlphaFoldDB" id="A0AAQ3KR93"/>
<sequence length="199" mass="21985">MGESDDDYVFTEFEDGNDDEFMEAMTTKKTAAKLKIAHVDVGNETTPVTVRVEVGQISSSPVDFNETTDILVQGGHASMGEASSMGRRASSSRGQSSGRGRTSTPRRGGRTQVICRERSLAMQGYGVFVGEETINTYYRMSGSGLSICSDRGEWTSSIVRERDRRVRELEQRSQLETIMSDLQEFQTSQTCHMDGNNAP</sequence>
<organism evidence="2 3">
    <name type="scientific">Canna indica</name>
    <name type="common">Indian-shot</name>
    <dbReference type="NCBI Taxonomy" id="4628"/>
    <lineage>
        <taxon>Eukaryota</taxon>
        <taxon>Viridiplantae</taxon>
        <taxon>Streptophyta</taxon>
        <taxon>Embryophyta</taxon>
        <taxon>Tracheophyta</taxon>
        <taxon>Spermatophyta</taxon>
        <taxon>Magnoliopsida</taxon>
        <taxon>Liliopsida</taxon>
        <taxon>Zingiberales</taxon>
        <taxon>Cannaceae</taxon>
        <taxon>Canna</taxon>
    </lineage>
</organism>
<keyword evidence="3" id="KW-1185">Reference proteome</keyword>
<proteinExistence type="predicted"/>
<accession>A0AAQ3KR93</accession>
<dbReference type="EMBL" id="CP136896">
    <property type="protein sequence ID" value="WOL13314.1"/>
    <property type="molecule type" value="Genomic_DNA"/>
</dbReference>
<dbReference type="Proteomes" id="UP001327560">
    <property type="component" value="Chromosome 7"/>
</dbReference>
<evidence type="ECO:0000313" key="3">
    <source>
        <dbReference type="Proteomes" id="UP001327560"/>
    </source>
</evidence>
<feature type="compositionally biased region" description="Low complexity" evidence="1">
    <location>
        <begin position="83"/>
        <end position="106"/>
    </location>
</feature>
<evidence type="ECO:0000313" key="2">
    <source>
        <dbReference type="EMBL" id="WOL13314.1"/>
    </source>
</evidence>
<evidence type="ECO:0000256" key="1">
    <source>
        <dbReference type="SAM" id="MobiDB-lite"/>
    </source>
</evidence>